<reference evidence="1" key="1">
    <citation type="submission" date="2019-07" db="EMBL/GenBank/DDBJ databases">
        <authorList>
            <person name="Dittberner H."/>
        </authorList>
    </citation>
    <scope>NUCLEOTIDE SEQUENCE [LARGE SCALE GENOMIC DNA]</scope>
</reference>
<protein>
    <submittedName>
        <fullName evidence="1">Uncharacterized protein</fullName>
    </submittedName>
</protein>
<keyword evidence="2" id="KW-1185">Reference proteome</keyword>
<evidence type="ECO:0000313" key="1">
    <source>
        <dbReference type="EMBL" id="VVA92788.1"/>
    </source>
</evidence>
<dbReference type="Proteomes" id="UP000489600">
    <property type="component" value="Unassembled WGS sequence"/>
</dbReference>
<evidence type="ECO:0000313" key="2">
    <source>
        <dbReference type="Proteomes" id="UP000489600"/>
    </source>
</evidence>
<dbReference type="AlphaFoldDB" id="A0A565ATR0"/>
<gene>
    <name evidence="1" type="ORF">ANE_LOCUS3233</name>
</gene>
<dbReference type="EMBL" id="CABITT030000001">
    <property type="protein sequence ID" value="VVA92788.1"/>
    <property type="molecule type" value="Genomic_DNA"/>
</dbReference>
<organism evidence="1 2">
    <name type="scientific">Arabis nemorensis</name>
    <dbReference type="NCBI Taxonomy" id="586526"/>
    <lineage>
        <taxon>Eukaryota</taxon>
        <taxon>Viridiplantae</taxon>
        <taxon>Streptophyta</taxon>
        <taxon>Embryophyta</taxon>
        <taxon>Tracheophyta</taxon>
        <taxon>Spermatophyta</taxon>
        <taxon>Magnoliopsida</taxon>
        <taxon>eudicotyledons</taxon>
        <taxon>Gunneridae</taxon>
        <taxon>Pentapetalae</taxon>
        <taxon>rosids</taxon>
        <taxon>malvids</taxon>
        <taxon>Brassicales</taxon>
        <taxon>Brassicaceae</taxon>
        <taxon>Arabideae</taxon>
        <taxon>Arabis</taxon>
    </lineage>
</organism>
<proteinExistence type="predicted"/>
<accession>A0A565ATR0</accession>
<comment type="caution">
    <text evidence="1">The sequence shown here is derived from an EMBL/GenBank/DDBJ whole genome shotgun (WGS) entry which is preliminary data.</text>
</comment>
<name>A0A565ATR0_9BRAS</name>
<sequence>MSQCLNPCWCSTITREVSRKRLGFDAIKEKFGMTCEIKDSFDQNRNPCAKMVYTSVVEIKDKDGNPTTVDVDHVIHTSICSKVKVDHKIWTLIRSDKCILTITIGTNDTTVAQVDYSVLPTEE</sequence>